<dbReference type="AlphaFoldDB" id="A0A4D7BGF7"/>
<dbReference type="EMBL" id="CP039690">
    <property type="protein sequence ID" value="QCI68838.1"/>
    <property type="molecule type" value="Genomic_DNA"/>
</dbReference>
<dbReference type="Proteomes" id="UP000298781">
    <property type="component" value="Chromosome"/>
</dbReference>
<reference evidence="2 3" key="1">
    <citation type="submission" date="2019-04" db="EMBL/GenBank/DDBJ databases">
        <title>Phreatobacter aquaticus sp. nov.</title>
        <authorList>
            <person name="Choi A."/>
        </authorList>
    </citation>
    <scope>NUCLEOTIDE SEQUENCE [LARGE SCALE GENOMIC DNA]</scope>
    <source>
        <strain evidence="2 3">KCTC 52518</strain>
    </source>
</reference>
<proteinExistence type="predicted"/>
<dbReference type="KEGG" id="pstg:E8M01_34175"/>
<keyword evidence="3" id="KW-1185">Reference proteome</keyword>
<feature type="compositionally biased region" description="Acidic residues" evidence="1">
    <location>
        <begin position="63"/>
        <end position="73"/>
    </location>
</feature>
<gene>
    <name evidence="2" type="ORF">E8M01_34175</name>
</gene>
<protein>
    <submittedName>
        <fullName evidence="2">Uncharacterized protein</fullName>
    </submittedName>
</protein>
<feature type="compositionally biased region" description="Basic and acidic residues" evidence="1">
    <location>
        <begin position="9"/>
        <end position="21"/>
    </location>
</feature>
<evidence type="ECO:0000313" key="3">
    <source>
        <dbReference type="Proteomes" id="UP000298781"/>
    </source>
</evidence>
<organism evidence="2 3">
    <name type="scientific">Phreatobacter stygius</name>
    <dbReference type="NCBI Taxonomy" id="1940610"/>
    <lineage>
        <taxon>Bacteria</taxon>
        <taxon>Pseudomonadati</taxon>
        <taxon>Pseudomonadota</taxon>
        <taxon>Alphaproteobacteria</taxon>
        <taxon>Hyphomicrobiales</taxon>
        <taxon>Phreatobacteraceae</taxon>
        <taxon>Phreatobacter</taxon>
    </lineage>
</organism>
<name>A0A4D7BGF7_9HYPH</name>
<dbReference type="RefSeq" id="WP_136964253.1">
    <property type="nucleotide sequence ID" value="NZ_CP039690.1"/>
</dbReference>
<evidence type="ECO:0000313" key="2">
    <source>
        <dbReference type="EMBL" id="QCI68838.1"/>
    </source>
</evidence>
<sequence>MPVAPTADPKFDPDKHEDPARRPGQSGAEDQPARPGIDVDRGHSRPGTFDERQIPVDGRIENEPDPMEADLPENDGAGAGAPRMTSDGTTQDAADQDDAKRLARGPEGTHPRERR</sequence>
<accession>A0A4D7BGF7</accession>
<feature type="region of interest" description="Disordered" evidence="1">
    <location>
        <begin position="1"/>
        <end position="115"/>
    </location>
</feature>
<feature type="compositionally biased region" description="Basic and acidic residues" evidence="1">
    <location>
        <begin position="37"/>
        <end position="62"/>
    </location>
</feature>
<evidence type="ECO:0000256" key="1">
    <source>
        <dbReference type="SAM" id="MobiDB-lite"/>
    </source>
</evidence>